<keyword evidence="14" id="KW-0255">Endonuclease</keyword>
<evidence type="ECO:0000256" key="8">
    <source>
        <dbReference type="ARBA" id="ARBA00023125"/>
    </source>
</evidence>
<keyword evidence="6 12" id="KW-0408">Iron</keyword>
<evidence type="ECO:0000256" key="2">
    <source>
        <dbReference type="ARBA" id="ARBA00022485"/>
    </source>
</evidence>
<dbReference type="GO" id="GO:0051539">
    <property type="term" value="F:4 iron, 4 sulfur cluster binding"/>
    <property type="evidence" value="ECO:0007669"/>
    <property type="project" value="UniProtKB-UniRule"/>
</dbReference>
<dbReference type="SMART" id="SM00478">
    <property type="entry name" value="ENDO3c"/>
    <property type="match status" value="1"/>
</dbReference>
<dbReference type="InterPro" id="IPR005759">
    <property type="entry name" value="Nth"/>
</dbReference>
<feature type="binding site" evidence="12">
    <location>
        <position position="189"/>
    </location>
    <ligand>
        <name>[4Fe-4S] cluster</name>
        <dbReference type="ChEBI" id="CHEBI:49883"/>
    </ligand>
</feature>
<organism evidence="14 15">
    <name type="scientific">Candidatus Onthovivens merdipullorum</name>
    <dbReference type="NCBI Taxonomy" id="2840889"/>
    <lineage>
        <taxon>Bacteria</taxon>
        <taxon>Bacillati</taxon>
        <taxon>Bacillota</taxon>
        <taxon>Bacilli</taxon>
        <taxon>Bacillales</taxon>
        <taxon>Candidatus Onthovivens</taxon>
    </lineage>
</organism>
<dbReference type="Pfam" id="PF00730">
    <property type="entry name" value="HhH-GPD"/>
    <property type="match status" value="1"/>
</dbReference>
<keyword evidence="14" id="KW-0540">Nuclease</keyword>
<comment type="similarity">
    <text evidence="1 12">Belongs to the Nth/MutY family.</text>
</comment>
<evidence type="ECO:0000256" key="5">
    <source>
        <dbReference type="ARBA" id="ARBA00022801"/>
    </source>
</evidence>
<dbReference type="Gene3D" id="1.10.1670.10">
    <property type="entry name" value="Helix-hairpin-Helix base-excision DNA repair enzymes (C-terminal)"/>
    <property type="match status" value="1"/>
</dbReference>
<dbReference type="PIRSF" id="PIRSF001435">
    <property type="entry name" value="Nth"/>
    <property type="match status" value="1"/>
</dbReference>
<evidence type="ECO:0000256" key="10">
    <source>
        <dbReference type="ARBA" id="ARBA00023239"/>
    </source>
</evidence>
<evidence type="ECO:0000259" key="13">
    <source>
        <dbReference type="SMART" id="SM00478"/>
    </source>
</evidence>
<evidence type="ECO:0000256" key="1">
    <source>
        <dbReference type="ARBA" id="ARBA00008343"/>
    </source>
</evidence>
<dbReference type="PANTHER" id="PTHR10359:SF18">
    <property type="entry name" value="ENDONUCLEASE III"/>
    <property type="match status" value="1"/>
</dbReference>
<comment type="catalytic activity">
    <reaction evidence="12">
        <text>2'-deoxyribonucleotide-(2'-deoxyribose 5'-phosphate)-2'-deoxyribonucleotide-DNA = a 3'-end 2'-deoxyribonucleotide-(2,3-dehydro-2,3-deoxyribose 5'-phosphate)-DNA + a 5'-end 5'-phospho-2'-deoxyribonucleoside-DNA + H(+)</text>
        <dbReference type="Rhea" id="RHEA:66592"/>
        <dbReference type="Rhea" id="RHEA-COMP:13180"/>
        <dbReference type="Rhea" id="RHEA-COMP:16897"/>
        <dbReference type="Rhea" id="RHEA-COMP:17067"/>
        <dbReference type="ChEBI" id="CHEBI:15378"/>
        <dbReference type="ChEBI" id="CHEBI:136412"/>
        <dbReference type="ChEBI" id="CHEBI:157695"/>
        <dbReference type="ChEBI" id="CHEBI:167181"/>
        <dbReference type="EC" id="4.2.99.18"/>
    </reaction>
</comment>
<feature type="binding site" evidence="12">
    <location>
        <position position="205"/>
    </location>
    <ligand>
        <name>[4Fe-4S] cluster</name>
        <dbReference type="ChEBI" id="CHEBI:49883"/>
    </ligand>
</feature>
<evidence type="ECO:0000256" key="6">
    <source>
        <dbReference type="ARBA" id="ARBA00023004"/>
    </source>
</evidence>
<comment type="cofactor">
    <cofactor evidence="12">
        <name>[4Fe-4S] cluster</name>
        <dbReference type="ChEBI" id="CHEBI:49883"/>
    </cofactor>
    <text evidence="12">Binds 1 [4Fe-4S] cluster.</text>
</comment>
<keyword evidence="11 12" id="KW-0326">Glycosidase</keyword>
<comment type="function">
    <text evidence="12">DNA repair enzyme that has both DNA N-glycosylase activity and AP-lyase activity. The DNA N-glycosylase activity releases various damaged pyrimidines from DNA by cleaving the N-glycosidic bond, leaving an AP (apurinic/apyrimidinic) site. The AP-lyase activity cleaves the phosphodiester bond 3' to the AP site by a beta-elimination, leaving a 3'-terminal unsaturated sugar and a product with a terminal 5'-phosphate.</text>
</comment>
<dbReference type="InterPro" id="IPR003265">
    <property type="entry name" value="HhH-GPD_domain"/>
</dbReference>
<dbReference type="GO" id="GO:0046872">
    <property type="term" value="F:metal ion binding"/>
    <property type="evidence" value="ECO:0007669"/>
    <property type="project" value="UniProtKB-KW"/>
</dbReference>
<keyword evidence="10 12" id="KW-0456">Lyase</keyword>
<evidence type="ECO:0000256" key="4">
    <source>
        <dbReference type="ARBA" id="ARBA00022763"/>
    </source>
</evidence>
<dbReference type="PANTHER" id="PTHR10359">
    <property type="entry name" value="A/G-SPECIFIC ADENINE GLYCOSYLASE/ENDONUCLEASE III"/>
    <property type="match status" value="1"/>
</dbReference>
<reference evidence="14" key="1">
    <citation type="submission" date="2020-10" db="EMBL/GenBank/DDBJ databases">
        <authorList>
            <person name="Gilroy R."/>
        </authorList>
    </citation>
    <scope>NUCLEOTIDE SEQUENCE</scope>
    <source>
        <strain evidence="14">11159</strain>
    </source>
</reference>
<dbReference type="FunFam" id="1.10.1670.10:FF:000001">
    <property type="entry name" value="Endonuclease III"/>
    <property type="match status" value="1"/>
</dbReference>
<evidence type="ECO:0000256" key="3">
    <source>
        <dbReference type="ARBA" id="ARBA00022723"/>
    </source>
</evidence>
<feature type="binding site" evidence="12">
    <location>
        <position position="196"/>
    </location>
    <ligand>
        <name>[4Fe-4S] cluster</name>
        <dbReference type="ChEBI" id="CHEBI:49883"/>
    </ligand>
</feature>
<dbReference type="CDD" id="cd00056">
    <property type="entry name" value="ENDO3c"/>
    <property type="match status" value="1"/>
</dbReference>
<dbReference type="GO" id="GO:0006285">
    <property type="term" value="P:base-excision repair, AP site formation"/>
    <property type="evidence" value="ECO:0007669"/>
    <property type="project" value="TreeGrafter"/>
</dbReference>
<keyword evidence="7 12" id="KW-0411">Iron-sulfur</keyword>
<evidence type="ECO:0000313" key="14">
    <source>
        <dbReference type="EMBL" id="MBO8427377.1"/>
    </source>
</evidence>
<dbReference type="EC" id="4.2.99.18" evidence="12"/>
<keyword evidence="9 12" id="KW-0234">DNA repair</keyword>
<dbReference type="GO" id="GO:0003677">
    <property type="term" value="F:DNA binding"/>
    <property type="evidence" value="ECO:0007669"/>
    <property type="project" value="UniProtKB-UniRule"/>
</dbReference>
<evidence type="ECO:0000256" key="9">
    <source>
        <dbReference type="ARBA" id="ARBA00023204"/>
    </source>
</evidence>
<dbReference type="Proteomes" id="UP000823613">
    <property type="component" value="Unassembled WGS sequence"/>
</dbReference>
<accession>A0A9D9DIF2</accession>
<reference evidence="14" key="2">
    <citation type="journal article" date="2021" name="PeerJ">
        <title>Extensive microbial diversity within the chicken gut microbiome revealed by metagenomics and culture.</title>
        <authorList>
            <person name="Gilroy R."/>
            <person name="Ravi A."/>
            <person name="Getino M."/>
            <person name="Pursley I."/>
            <person name="Horton D.L."/>
            <person name="Alikhan N.F."/>
            <person name="Baker D."/>
            <person name="Gharbi K."/>
            <person name="Hall N."/>
            <person name="Watson M."/>
            <person name="Adriaenssens E.M."/>
            <person name="Foster-Nyarko E."/>
            <person name="Jarju S."/>
            <person name="Secka A."/>
            <person name="Antonio M."/>
            <person name="Oren A."/>
            <person name="Chaudhuri R.R."/>
            <person name="La Ragione R."/>
            <person name="Hildebrand F."/>
            <person name="Pallen M.J."/>
        </authorList>
    </citation>
    <scope>NUCLEOTIDE SEQUENCE</scope>
    <source>
        <strain evidence="14">11159</strain>
    </source>
</reference>
<dbReference type="GO" id="GO:0140078">
    <property type="term" value="F:class I DNA-(apurinic or apyrimidinic site) endonuclease activity"/>
    <property type="evidence" value="ECO:0007669"/>
    <property type="project" value="UniProtKB-EC"/>
</dbReference>
<gene>
    <name evidence="12 14" type="primary">nth</name>
    <name evidence="14" type="ORF">IAC58_02310</name>
</gene>
<dbReference type="EMBL" id="JADIMY010000049">
    <property type="protein sequence ID" value="MBO8427377.1"/>
    <property type="molecule type" value="Genomic_DNA"/>
</dbReference>
<sequence length="211" mass="24234">MTLNEKAKLIKEYFDELLPNAKCELNYTTDYSFLIAVMLSAQTTDKKVNKVTEILFNKYKNLESLKNAKYEDVYEIIKPLGLAKNKAKNVIEIAKELDEKFNGKVPINKVELMSLPGVGNKTANVVHIELFKIPEFPVDTHVERVSKRLGLCNENDSVTKVEETLKKIFLEKDYIKLHHQFIHFGRYFCKAKNPICENCKLASICKKASKS</sequence>
<dbReference type="Gene3D" id="1.10.340.30">
    <property type="entry name" value="Hypothetical protein, domain 2"/>
    <property type="match status" value="1"/>
</dbReference>
<dbReference type="FunFam" id="1.10.340.30:FF:000001">
    <property type="entry name" value="Endonuclease III"/>
    <property type="match status" value="1"/>
</dbReference>
<dbReference type="InterPro" id="IPR011257">
    <property type="entry name" value="DNA_glycosylase"/>
</dbReference>
<protein>
    <recommendedName>
        <fullName evidence="12">Endonuclease III</fullName>
        <ecNumber evidence="12">4.2.99.18</ecNumber>
    </recommendedName>
    <alternativeName>
        <fullName evidence="12">DNA-(apurinic or apyrimidinic site) lyase</fullName>
    </alternativeName>
</protein>
<dbReference type="AlphaFoldDB" id="A0A9D9DIF2"/>
<evidence type="ECO:0000313" key="15">
    <source>
        <dbReference type="Proteomes" id="UP000823613"/>
    </source>
</evidence>
<keyword evidence="5 12" id="KW-0378">Hydrolase</keyword>
<feature type="binding site" evidence="12">
    <location>
        <position position="199"/>
    </location>
    <ligand>
        <name>[4Fe-4S] cluster</name>
        <dbReference type="ChEBI" id="CHEBI:49883"/>
    </ligand>
</feature>
<dbReference type="HAMAP" id="MF_00942">
    <property type="entry name" value="Nth"/>
    <property type="match status" value="1"/>
</dbReference>
<dbReference type="InterPro" id="IPR023170">
    <property type="entry name" value="HhH_base_excis_C"/>
</dbReference>
<keyword evidence="4 12" id="KW-0227">DNA damage</keyword>
<dbReference type="GO" id="GO:0019104">
    <property type="term" value="F:DNA N-glycosylase activity"/>
    <property type="evidence" value="ECO:0007669"/>
    <property type="project" value="UniProtKB-UniRule"/>
</dbReference>
<dbReference type="SUPFAM" id="SSF48150">
    <property type="entry name" value="DNA-glycosylase"/>
    <property type="match status" value="1"/>
</dbReference>
<keyword evidence="2 12" id="KW-0004">4Fe-4S</keyword>
<evidence type="ECO:0000256" key="12">
    <source>
        <dbReference type="HAMAP-Rule" id="MF_00942"/>
    </source>
</evidence>
<keyword evidence="8 12" id="KW-0238">DNA-binding</keyword>
<dbReference type="NCBIfam" id="TIGR01083">
    <property type="entry name" value="nth"/>
    <property type="match status" value="1"/>
</dbReference>
<comment type="caution">
    <text evidence="14">The sequence shown here is derived from an EMBL/GenBank/DDBJ whole genome shotgun (WGS) entry which is preliminary data.</text>
</comment>
<keyword evidence="3 12" id="KW-0479">Metal-binding</keyword>
<evidence type="ECO:0000256" key="7">
    <source>
        <dbReference type="ARBA" id="ARBA00023014"/>
    </source>
</evidence>
<feature type="domain" description="HhH-GPD" evidence="13">
    <location>
        <begin position="39"/>
        <end position="187"/>
    </location>
</feature>
<evidence type="ECO:0000256" key="11">
    <source>
        <dbReference type="ARBA" id="ARBA00023295"/>
    </source>
</evidence>
<proteinExistence type="inferred from homology"/>
<name>A0A9D9DIF2_9BACL</name>